<evidence type="ECO:0000256" key="1">
    <source>
        <dbReference type="SAM" id="Phobius"/>
    </source>
</evidence>
<keyword evidence="3" id="KW-1185">Reference proteome</keyword>
<dbReference type="Proteomes" id="UP000230066">
    <property type="component" value="Unassembled WGS sequence"/>
</dbReference>
<proteinExistence type="predicted"/>
<reference evidence="2" key="1">
    <citation type="submission" date="2019-03" db="EMBL/GenBank/DDBJ databases">
        <title>Improved annotation for the trematode Fasciola hepatica.</title>
        <authorList>
            <person name="Choi Y.-J."/>
            <person name="Martin J."/>
            <person name="Mitreva M."/>
        </authorList>
    </citation>
    <scope>NUCLEOTIDE SEQUENCE [LARGE SCALE GENOMIC DNA]</scope>
</reference>
<keyword evidence="1" id="KW-1133">Transmembrane helix</keyword>
<evidence type="ECO:0000313" key="3">
    <source>
        <dbReference type="Proteomes" id="UP000230066"/>
    </source>
</evidence>
<evidence type="ECO:0000313" key="2">
    <source>
        <dbReference type="EMBL" id="THD22296.1"/>
    </source>
</evidence>
<feature type="transmembrane region" description="Helical" evidence="1">
    <location>
        <begin position="29"/>
        <end position="51"/>
    </location>
</feature>
<gene>
    <name evidence="2" type="ORF">D915_007061</name>
</gene>
<sequence>MHTDLYTFHSIVLTSKSPFSPKKFALMTLFPQSAVITVVPYCAITTCFVFINTG</sequence>
<accession>A0A4E0R6B7</accession>
<name>A0A4E0R6B7_FASHE</name>
<comment type="caution">
    <text evidence="2">The sequence shown here is derived from an EMBL/GenBank/DDBJ whole genome shotgun (WGS) entry which is preliminary data.</text>
</comment>
<keyword evidence="1" id="KW-0812">Transmembrane</keyword>
<keyword evidence="1" id="KW-0472">Membrane</keyword>
<organism evidence="2 3">
    <name type="scientific">Fasciola hepatica</name>
    <name type="common">Liver fluke</name>
    <dbReference type="NCBI Taxonomy" id="6192"/>
    <lineage>
        <taxon>Eukaryota</taxon>
        <taxon>Metazoa</taxon>
        <taxon>Spiralia</taxon>
        <taxon>Lophotrochozoa</taxon>
        <taxon>Platyhelminthes</taxon>
        <taxon>Trematoda</taxon>
        <taxon>Digenea</taxon>
        <taxon>Plagiorchiida</taxon>
        <taxon>Echinostomata</taxon>
        <taxon>Echinostomatoidea</taxon>
        <taxon>Fasciolidae</taxon>
        <taxon>Fasciola</taxon>
    </lineage>
</organism>
<dbReference type="AlphaFoldDB" id="A0A4E0R6B7"/>
<dbReference type="EMBL" id="JXXN02002856">
    <property type="protein sequence ID" value="THD22296.1"/>
    <property type="molecule type" value="Genomic_DNA"/>
</dbReference>
<protein>
    <submittedName>
        <fullName evidence="2">Uncharacterized protein</fullName>
    </submittedName>
</protein>